<dbReference type="GeneID" id="34523684"/>
<feature type="region of interest" description="Disordered" evidence="1">
    <location>
        <begin position="1"/>
        <end position="144"/>
    </location>
</feature>
<dbReference type="AlphaFoldDB" id="J7S2A2"/>
<proteinExistence type="predicted"/>
<reference evidence="2 3" key="1">
    <citation type="journal article" date="2011" name="Proc. Natl. Acad. Sci. U.S.A.">
        <title>Evolutionary erosion of yeast sex chromosomes by mating-type switching accidents.</title>
        <authorList>
            <person name="Gordon J.L."/>
            <person name="Armisen D."/>
            <person name="Proux-Wera E."/>
            <person name="Oheigeartaigh S.S."/>
            <person name="Byrne K.P."/>
            <person name="Wolfe K.H."/>
        </authorList>
    </citation>
    <scope>NUCLEOTIDE SEQUENCE [LARGE SCALE GENOMIC DNA]</scope>
    <source>
        <strain evidence="3">ATCC MYA-139 / BCRC 22969 / CBS 8797 / CCRC 22969 / KCTC 17520 / NBRC 10181 / NCYC 3082</strain>
    </source>
</reference>
<reference evidence="3" key="2">
    <citation type="submission" date="2012-08" db="EMBL/GenBank/DDBJ databases">
        <title>Genome sequence of Kazachstania naganishii.</title>
        <authorList>
            <person name="Gordon J.L."/>
            <person name="Armisen D."/>
            <person name="Proux-Wera E."/>
            <person name="OhEigeartaigh S.S."/>
            <person name="Byrne K.P."/>
            <person name="Wolfe K.H."/>
        </authorList>
    </citation>
    <scope>NUCLEOTIDE SEQUENCE [LARGE SCALE GENOMIC DNA]</scope>
    <source>
        <strain evidence="3">ATCC MYA-139 / BCRC 22969 / CBS 8797 / CCRC 22969 / KCTC 17520 / NBRC 10181 / NCYC 3082</strain>
    </source>
</reference>
<keyword evidence="3" id="KW-1185">Reference proteome</keyword>
<feature type="compositionally biased region" description="Basic and acidic residues" evidence="1">
    <location>
        <begin position="210"/>
        <end position="229"/>
    </location>
</feature>
<dbReference type="HOGENOM" id="CLU_1023302_0_0_1"/>
<dbReference type="KEGG" id="kng:KNAG_0A03685"/>
<feature type="region of interest" description="Disordered" evidence="1">
    <location>
        <begin position="196"/>
        <end position="233"/>
    </location>
</feature>
<evidence type="ECO:0000313" key="3">
    <source>
        <dbReference type="Proteomes" id="UP000006310"/>
    </source>
</evidence>
<dbReference type="OrthoDB" id="4065597at2759"/>
<dbReference type="EMBL" id="HE978314">
    <property type="protein sequence ID" value="CCK68049.1"/>
    <property type="molecule type" value="Genomic_DNA"/>
</dbReference>
<organism evidence="2 3">
    <name type="scientific">Huiozyma naganishii (strain ATCC MYA-139 / BCRC 22969 / CBS 8797 / KCTC 17520 / NBRC 10181 / NCYC 3082 / Yp74L-3)</name>
    <name type="common">Yeast</name>
    <name type="synonym">Kazachstania naganishii</name>
    <dbReference type="NCBI Taxonomy" id="1071383"/>
    <lineage>
        <taxon>Eukaryota</taxon>
        <taxon>Fungi</taxon>
        <taxon>Dikarya</taxon>
        <taxon>Ascomycota</taxon>
        <taxon>Saccharomycotina</taxon>
        <taxon>Saccharomycetes</taxon>
        <taxon>Saccharomycetales</taxon>
        <taxon>Saccharomycetaceae</taxon>
        <taxon>Huiozyma</taxon>
    </lineage>
</organism>
<sequence length="272" mass="29965">MEAMQGMMDTPETGDINNTKRSRKNRRAGLENAVSSGSLAKLPSRKRGKSKGRKRETGSSSSEFGGVSRVQLGDASDVPLRPNTEVTAVTLPRSASRLGDEIDKLDGSFASMHTTDTTTTGQRVPHSGGRHGSNRNEDASPWTGIDTLDDVRRLAQQTKSETHFQSDFEDRLLETRRDHVQLLSIMRERTEHLAEYRTAETAPPPPPRGPQERGHPSDFVSHSDSHGDHGGATYVKNYADTLESIPTLRASENRYIDRIEATIRGVQSAPHL</sequence>
<name>J7S2A2_HUIN7</name>
<evidence type="ECO:0000256" key="1">
    <source>
        <dbReference type="SAM" id="MobiDB-lite"/>
    </source>
</evidence>
<gene>
    <name evidence="2" type="primary">KNAG0A03685</name>
    <name evidence="2" type="ordered locus">KNAG_0A03685</name>
</gene>
<dbReference type="Pfam" id="PF17242">
    <property type="entry name" value="DUF5315"/>
    <property type="match status" value="1"/>
</dbReference>
<protein>
    <submittedName>
        <fullName evidence="2">Uncharacterized protein</fullName>
    </submittedName>
</protein>
<feature type="compositionally biased region" description="Polar residues" evidence="1">
    <location>
        <begin position="111"/>
        <end position="122"/>
    </location>
</feature>
<dbReference type="RefSeq" id="XP_022462295.1">
    <property type="nucleotide sequence ID" value="XM_022607985.1"/>
</dbReference>
<dbReference type="Proteomes" id="UP000006310">
    <property type="component" value="Chromosome 1"/>
</dbReference>
<dbReference type="eggNOG" id="ENOG502SDYB">
    <property type="taxonomic scope" value="Eukaryota"/>
</dbReference>
<feature type="compositionally biased region" description="Basic residues" evidence="1">
    <location>
        <begin position="43"/>
        <end position="54"/>
    </location>
</feature>
<accession>J7S2A2</accession>
<evidence type="ECO:0000313" key="2">
    <source>
        <dbReference type="EMBL" id="CCK68049.1"/>
    </source>
</evidence>